<gene>
    <name evidence="2" type="ORF">IWZ03DRAFT_10934</name>
</gene>
<dbReference type="Proteomes" id="UP001363622">
    <property type="component" value="Unassembled WGS sequence"/>
</dbReference>
<organism evidence="2 3">
    <name type="scientific">Phyllosticta citriasiana</name>
    <dbReference type="NCBI Taxonomy" id="595635"/>
    <lineage>
        <taxon>Eukaryota</taxon>
        <taxon>Fungi</taxon>
        <taxon>Dikarya</taxon>
        <taxon>Ascomycota</taxon>
        <taxon>Pezizomycotina</taxon>
        <taxon>Dothideomycetes</taxon>
        <taxon>Dothideomycetes incertae sedis</taxon>
        <taxon>Botryosphaeriales</taxon>
        <taxon>Phyllostictaceae</taxon>
        <taxon>Phyllosticta</taxon>
    </lineage>
</organism>
<evidence type="ECO:0000256" key="1">
    <source>
        <dbReference type="SAM" id="MobiDB-lite"/>
    </source>
</evidence>
<proteinExistence type="predicted"/>
<evidence type="ECO:0000313" key="3">
    <source>
        <dbReference type="Proteomes" id="UP001363622"/>
    </source>
</evidence>
<accession>A0ABR1KY58</accession>
<feature type="compositionally biased region" description="Low complexity" evidence="1">
    <location>
        <begin position="29"/>
        <end position="39"/>
    </location>
</feature>
<keyword evidence="3" id="KW-1185">Reference proteome</keyword>
<sequence length="239" mass="25662">MSARAAGKEDDGQTRPQRGAAQSTKRPAGRAAPSAASNGHVHPISAPHIASHGEGMLKREAARIVSCLRCLPSAGCWSSWPVQGQVSGGASGWKRDQRYRQPLAGNMFWLLLSISTLDAAADRVAAFPPDKLLRVVSGKLHRCRCTHTSTPWSSRCQLPFTEQASTYFCSGVCAKASAPVNQRCRASGVASTPISGKQRAQRVADCNNHSGGEISHETTSVRVSRCGVRRCRLTTTRRN</sequence>
<dbReference type="EMBL" id="JBBPHU010000001">
    <property type="protein sequence ID" value="KAK7523795.1"/>
    <property type="molecule type" value="Genomic_DNA"/>
</dbReference>
<feature type="region of interest" description="Disordered" evidence="1">
    <location>
        <begin position="1"/>
        <end position="48"/>
    </location>
</feature>
<protein>
    <submittedName>
        <fullName evidence="2">Uncharacterized protein</fullName>
    </submittedName>
</protein>
<feature type="compositionally biased region" description="Polar residues" evidence="1">
    <location>
        <begin position="14"/>
        <end position="25"/>
    </location>
</feature>
<evidence type="ECO:0000313" key="2">
    <source>
        <dbReference type="EMBL" id="KAK7523795.1"/>
    </source>
</evidence>
<name>A0ABR1KY58_9PEZI</name>
<reference evidence="2 3" key="1">
    <citation type="submission" date="2024-04" db="EMBL/GenBank/DDBJ databases">
        <title>Phyllosticta paracitricarpa is synonymous to the EU quarantine fungus P. citricarpa based on phylogenomic analyses.</title>
        <authorList>
            <consortium name="Lawrence Berkeley National Laboratory"/>
            <person name="Van Ingen-Buijs V.A."/>
            <person name="Van Westerhoven A.C."/>
            <person name="Haridas S."/>
            <person name="Skiadas P."/>
            <person name="Martin F."/>
            <person name="Groenewald J.Z."/>
            <person name="Crous P.W."/>
            <person name="Seidl M.F."/>
        </authorList>
    </citation>
    <scope>NUCLEOTIDE SEQUENCE [LARGE SCALE GENOMIC DNA]</scope>
    <source>
        <strain evidence="2 3">CBS 123371</strain>
    </source>
</reference>
<feature type="compositionally biased region" description="Basic and acidic residues" evidence="1">
    <location>
        <begin position="1"/>
        <end position="13"/>
    </location>
</feature>
<comment type="caution">
    <text evidence="2">The sequence shown here is derived from an EMBL/GenBank/DDBJ whole genome shotgun (WGS) entry which is preliminary data.</text>
</comment>